<dbReference type="Gene3D" id="1.10.10.60">
    <property type="entry name" value="Homeodomain-like"/>
    <property type="match status" value="1"/>
</dbReference>
<sequence>MLSFLNRGANFSFGEIAYPRGGAFRVAGQPYAWILLVEAGSMHTLVDGQEYGLEAGECGLFVNWEGRTSFYAPGSHVCWCETPLLAGDPAGGEMIAECMPASSRIRTLFREGLGCGLERSPEADLLRNALGEALFAAWRFETGREDTSHLPEGLAKVRAYVEAHYFEPLDLQRLAGVWGVTPPHLVASFRRYFGTTPMRHVWDIRTQAAIRMILRTDMPLATIAELCGFGSPFHLSRLVRRMTGLCPRDLRQRGTHQPGSVETGDGIRTQNEILSDNMTDQSYVS</sequence>
<evidence type="ECO:0000313" key="6">
    <source>
        <dbReference type="EMBL" id="RFD18837.1"/>
    </source>
</evidence>
<dbReference type="EMBL" id="QUWV01000149">
    <property type="protein sequence ID" value="RFD18837.1"/>
    <property type="molecule type" value="Genomic_DNA"/>
</dbReference>
<evidence type="ECO:0000256" key="4">
    <source>
        <dbReference type="SAM" id="MobiDB-lite"/>
    </source>
</evidence>
<feature type="region of interest" description="Disordered" evidence="4">
    <location>
        <begin position="249"/>
        <end position="285"/>
    </location>
</feature>
<dbReference type="GO" id="GO:0003700">
    <property type="term" value="F:DNA-binding transcription factor activity"/>
    <property type="evidence" value="ECO:0007669"/>
    <property type="project" value="InterPro"/>
</dbReference>
<name>A0A371YX64_9PROT</name>
<keyword evidence="1" id="KW-0805">Transcription regulation</keyword>
<dbReference type="InterPro" id="IPR009057">
    <property type="entry name" value="Homeodomain-like_sf"/>
</dbReference>
<evidence type="ECO:0000259" key="5">
    <source>
        <dbReference type="PROSITE" id="PS01124"/>
    </source>
</evidence>
<dbReference type="Proteomes" id="UP000262371">
    <property type="component" value="Unassembled WGS sequence"/>
</dbReference>
<dbReference type="Pfam" id="PF12833">
    <property type="entry name" value="HTH_18"/>
    <property type="match status" value="1"/>
</dbReference>
<gene>
    <name evidence="6" type="ORF">DY926_14335</name>
</gene>
<evidence type="ECO:0000256" key="1">
    <source>
        <dbReference type="ARBA" id="ARBA00023015"/>
    </source>
</evidence>
<feature type="domain" description="HTH araC/xylS-type" evidence="5">
    <location>
        <begin position="155"/>
        <end position="253"/>
    </location>
</feature>
<dbReference type="RefSeq" id="WP_116703984.1">
    <property type="nucleotide sequence ID" value="NZ_QUWV01000149.1"/>
</dbReference>
<protein>
    <submittedName>
        <fullName evidence="6">AraC family transcriptional regulator</fullName>
    </submittedName>
</protein>
<dbReference type="InterPro" id="IPR018060">
    <property type="entry name" value="HTH_AraC"/>
</dbReference>
<organism evidence="6 7">
    <name type="scientific">Komagataeibacter melaceti</name>
    <dbReference type="NCBI Taxonomy" id="2766577"/>
    <lineage>
        <taxon>Bacteria</taxon>
        <taxon>Pseudomonadati</taxon>
        <taxon>Pseudomonadota</taxon>
        <taxon>Alphaproteobacteria</taxon>
        <taxon>Acetobacterales</taxon>
        <taxon>Acetobacteraceae</taxon>
        <taxon>Komagataeibacter</taxon>
    </lineage>
</organism>
<evidence type="ECO:0000256" key="2">
    <source>
        <dbReference type="ARBA" id="ARBA00023125"/>
    </source>
</evidence>
<keyword evidence="3" id="KW-0804">Transcription</keyword>
<dbReference type="PROSITE" id="PS01124">
    <property type="entry name" value="HTH_ARAC_FAMILY_2"/>
    <property type="match status" value="1"/>
</dbReference>
<dbReference type="AlphaFoldDB" id="A0A371YX64"/>
<dbReference type="InterPro" id="IPR050204">
    <property type="entry name" value="AraC_XylS_family_regulators"/>
</dbReference>
<dbReference type="OrthoDB" id="110167at2"/>
<proteinExistence type="predicted"/>
<evidence type="ECO:0000256" key="3">
    <source>
        <dbReference type="ARBA" id="ARBA00023163"/>
    </source>
</evidence>
<dbReference type="PANTHER" id="PTHR46796">
    <property type="entry name" value="HTH-TYPE TRANSCRIPTIONAL ACTIVATOR RHAS-RELATED"/>
    <property type="match status" value="1"/>
</dbReference>
<dbReference type="SUPFAM" id="SSF46689">
    <property type="entry name" value="Homeodomain-like"/>
    <property type="match status" value="2"/>
</dbReference>
<keyword evidence="7" id="KW-1185">Reference proteome</keyword>
<accession>A0A371YX64</accession>
<evidence type="ECO:0000313" key="7">
    <source>
        <dbReference type="Proteomes" id="UP000262371"/>
    </source>
</evidence>
<reference evidence="6 7" key="1">
    <citation type="submission" date="2018-08" db="EMBL/GenBank/DDBJ databases">
        <title>Komagataeibacter sp. AV 382.</title>
        <authorList>
            <person name="Skraban J."/>
            <person name="Trcek J."/>
        </authorList>
    </citation>
    <scope>NUCLEOTIDE SEQUENCE [LARGE SCALE GENOMIC DNA]</scope>
    <source>
        <strain evidence="6 7">AV 382</strain>
    </source>
</reference>
<dbReference type="PANTHER" id="PTHR46796:SF2">
    <property type="entry name" value="TRANSCRIPTIONAL REGULATORY PROTEIN"/>
    <property type="match status" value="1"/>
</dbReference>
<keyword evidence="2" id="KW-0238">DNA-binding</keyword>
<dbReference type="SMART" id="SM00342">
    <property type="entry name" value="HTH_ARAC"/>
    <property type="match status" value="1"/>
</dbReference>
<feature type="compositionally biased region" description="Polar residues" evidence="4">
    <location>
        <begin position="268"/>
        <end position="285"/>
    </location>
</feature>
<comment type="caution">
    <text evidence="6">The sequence shown here is derived from an EMBL/GenBank/DDBJ whole genome shotgun (WGS) entry which is preliminary data.</text>
</comment>
<dbReference type="GO" id="GO:0043565">
    <property type="term" value="F:sequence-specific DNA binding"/>
    <property type="evidence" value="ECO:0007669"/>
    <property type="project" value="InterPro"/>
</dbReference>